<evidence type="ECO:0000313" key="1">
    <source>
        <dbReference type="EMBL" id="ERG92393.1"/>
    </source>
</evidence>
<proteinExistence type="predicted"/>
<organism evidence="1 2">
    <name type="scientific">Haloquadratum walsbyi J07HQW1</name>
    <dbReference type="NCBI Taxonomy" id="1238424"/>
    <lineage>
        <taxon>Archaea</taxon>
        <taxon>Methanobacteriati</taxon>
        <taxon>Methanobacteriota</taxon>
        <taxon>Stenosarchaea group</taxon>
        <taxon>Halobacteria</taxon>
        <taxon>Halobacteriales</taxon>
        <taxon>Haloferacaceae</taxon>
        <taxon>Haloquadratum</taxon>
    </lineage>
</organism>
<dbReference type="AlphaFoldDB" id="U1N7F7"/>
<dbReference type="EMBL" id="KE356560">
    <property type="protein sequence ID" value="ERG92393.1"/>
    <property type="molecule type" value="Genomic_DNA"/>
</dbReference>
<reference evidence="1 2" key="1">
    <citation type="journal article" date="2013" name="PLoS ONE">
        <title>Assembly-driven community genomics of a hypersaline microbial ecosystem.</title>
        <authorList>
            <person name="Podell S."/>
            <person name="Ugalde J.A."/>
            <person name="Narasingarao P."/>
            <person name="Banfield J.F."/>
            <person name="Heidelberg K.B."/>
            <person name="Allen E.E."/>
        </authorList>
    </citation>
    <scope>NUCLEOTIDE SEQUENCE [LARGE SCALE GENOMIC DNA]</scope>
    <source>
        <strain evidence="2">J07HQW1</strain>
    </source>
</reference>
<dbReference type="HOGENOM" id="CLU_2433792_0_0_2"/>
<sequence>MDLEGIKLHSTIGINPRTHRMTGIIDQQPLIEDHQVDEKYDANSRAEPIQLDSEHEKWSRSVDSVVFYEEVTGEMESAGFIIRANQNRRI</sequence>
<protein>
    <submittedName>
        <fullName evidence="1">Uncharacterized protein</fullName>
    </submittedName>
</protein>
<name>U1N7F7_9EURY</name>
<accession>U1N7F7</accession>
<dbReference type="Proteomes" id="UP000030649">
    <property type="component" value="Unassembled WGS sequence"/>
</dbReference>
<evidence type="ECO:0000313" key="2">
    <source>
        <dbReference type="Proteomes" id="UP000030649"/>
    </source>
</evidence>
<gene>
    <name evidence="1" type="ORF">J07HQW1_02436</name>
</gene>